<dbReference type="EMBL" id="SMBU01000060">
    <property type="protein sequence ID" value="TCU83061.1"/>
    <property type="molecule type" value="Genomic_DNA"/>
</dbReference>
<name>A0A4R3U801_ROSSA</name>
<accession>A0A4R3U801</accession>
<organism evidence="2 3">
    <name type="scientific">Roseateles saccharophilus</name>
    <name type="common">Pseudomonas saccharophila</name>
    <dbReference type="NCBI Taxonomy" id="304"/>
    <lineage>
        <taxon>Bacteria</taxon>
        <taxon>Pseudomonadati</taxon>
        <taxon>Pseudomonadota</taxon>
        <taxon>Betaproteobacteria</taxon>
        <taxon>Burkholderiales</taxon>
        <taxon>Sphaerotilaceae</taxon>
        <taxon>Roseateles</taxon>
    </lineage>
</organism>
<evidence type="ECO:0000313" key="3">
    <source>
        <dbReference type="Proteomes" id="UP000295110"/>
    </source>
</evidence>
<dbReference type="InterPro" id="IPR053521">
    <property type="entry name" value="McjB-like"/>
</dbReference>
<keyword evidence="3" id="KW-1185">Reference proteome</keyword>
<comment type="caution">
    <text evidence="2">The sequence shown here is derived from an EMBL/GenBank/DDBJ whole genome shotgun (WGS) entry which is preliminary data.</text>
</comment>
<evidence type="ECO:0000259" key="1">
    <source>
        <dbReference type="Pfam" id="PF13471"/>
    </source>
</evidence>
<gene>
    <name evidence="2" type="ORF">EV671_106011</name>
</gene>
<dbReference type="Proteomes" id="UP000295110">
    <property type="component" value="Unassembled WGS sequence"/>
</dbReference>
<dbReference type="Pfam" id="PF13471">
    <property type="entry name" value="Transglut_core3"/>
    <property type="match status" value="1"/>
</dbReference>
<dbReference type="InterPro" id="IPR032708">
    <property type="entry name" value="McjB_C"/>
</dbReference>
<dbReference type="RefSeq" id="WP_165917725.1">
    <property type="nucleotide sequence ID" value="NZ_CBCSGL010000087.1"/>
</dbReference>
<dbReference type="AlphaFoldDB" id="A0A4R3U801"/>
<proteinExistence type="predicted"/>
<feature type="domain" description="Microcin J25-processing protein McjB C-terminal" evidence="1">
    <location>
        <begin position="145"/>
        <end position="240"/>
    </location>
</feature>
<reference evidence="2 3" key="1">
    <citation type="submission" date="2019-03" db="EMBL/GenBank/DDBJ databases">
        <title>Genomic Encyclopedia of Type Strains, Phase IV (KMG-IV): sequencing the most valuable type-strain genomes for metagenomic binning, comparative biology and taxonomic classification.</title>
        <authorList>
            <person name="Goeker M."/>
        </authorList>
    </citation>
    <scope>NUCLEOTIDE SEQUENCE [LARGE SCALE GENOMIC DNA]</scope>
    <source>
        <strain evidence="2 3">DSM 654</strain>
    </source>
</reference>
<evidence type="ECO:0000313" key="2">
    <source>
        <dbReference type="EMBL" id="TCU83061.1"/>
    </source>
</evidence>
<dbReference type="NCBIfam" id="NF033537">
    <property type="entry name" value="lasso_biosyn_B2"/>
    <property type="match status" value="1"/>
</dbReference>
<sequence>MRSVAAHSSPYRLADHVHACHFDGQVVLLDTRRNKYLGVGGAQLAALSRCIAGWPVTSQDQAPPAKHESLDALVKPLLDQQMLTAASTSRQPALVLDEPLESFDSWHPTQDPSNWRDLLSMAYCASLTAVWLKKRCLAEIAISVRRLRLKEPSGQVETNPEHMRAAVASYLRLRPFLFTAHDRCLHDSLTLVRFLATKRLFPRWVIGVRTRPFAAHSWVQSGPIVLNDVYEHARDYTPILVI</sequence>
<protein>
    <submittedName>
        <fullName evidence="2">Transglutaminase superfamily protein</fullName>
    </submittedName>
</protein>